<name>A0A2S2Q0Z5_9HEMI</name>
<dbReference type="OrthoDB" id="6593417at2759"/>
<dbReference type="Gene3D" id="1.25.10.10">
    <property type="entry name" value="Leucine-rich Repeat Variant"/>
    <property type="match status" value="1"/>
</dbReference>
<dbReference type="InterPro" id="IPR002554">
    <property type="entry name" value="PP2A_B56"/>
</dbReference>
<dbReference type="GO" id="GO:0019888">
    <property type="term" value="F:protein phosphatase regulator activity"/>
    <property type="evidence" value="ECO:0007669"/>
    <property type="project" value="InterPro"/>
</dbReference>
<organism evidence="2">
    <name type="scientific">Sipha flava</name>
    <name type="common">yellow sugarcane aphid</name>
    <dbReference type="NCBI Taxonomy" id="143950"/>
    <lineage>
        <taxon>Eukaryota</taxon>
        <taxon>Metazoa</taxon>
        <taxon>Ecdysozoa</taxon>
        <taxon>Arthropoda</taxon>
        <taxon>Hexapoda</taxon>
        <taxon>Insecta</taxon>
        <taxon>Pterygota</taxon>
        <taxon>Neoptera</taxon>
        <taxon>Paraneoptera</taxon>
        <taxon>Hemiptera</taxon>
        <taxon>Sternorrhyncha</taxon>
        <taxon>Aphidomorpha</taxon>
        <taxon>Aphidoidea</taxon>
        <taxon>Aphididae</taxon>
        <taxon>Sipha</taxon>
    </lineage>
</organism>
<dbReference type="InterPro" id="IPR011989">
    <property type="entry name" value="ARM-like"/>
</dbReference>
<dbReference type="PANTHER" id="PTHR10257:SF3">
    <property type="entry name" value="SERINE_THREONINE-PROTEIN PHOSPHATASE 2A 56 KDA REGULATORY SUBUNIT GAMMA ISOFORM"/>
    <property type="match status" value="1"/>
</dbReference>
<gene>
    <name evidence="2" type="primary">psrA</name>
    <name evidence="2" type="ORF">g.181858</name>
</gene>
<dbReference type="EMBL" id="GGMS01002235">
    <property type="protein sequence ID" value="MBY71438.1"/>
    <property type="molecule type" value="Transcribed_RNA"/>
</dbReference>
<reference evidence="2" key="1">
    <citation type="submission" date="2018-04" db="EMBL/GenBank/DDBJ databases">
        <title>Transcriptome assembly of Sipha flava.</title>
        <authorList>
            <person name="Scully E.D."/>
            <person name="Geib S.M."/>
            <person name="Palmer N.A."/>
            <person name="Koch K."/>
            <person name="Bradshaw J."/>
            <person name="Heng-Moss T."/>
            <person name="Sarath G."/>
        </authorList>
    </citation>
    <scope>NUCLEOTIDE SEQUENCE</scope>
</reference>
<evidence type="ECO:0000313" key="2">
    <source>
        <dbReference type="EMBL" id="MBY71438.1"/>
    </source>
</evidence>
<dbReference type="InterPro" id="IPR016024">
    <property type="entry name" value="ARM-type_fold"/>
</dbReference>
<protein>
    <submittedName>
        <fullName evidence="2">Serine/threonine-protein phosphatase 2A regulatory subunit psrA</fullName>
    </submittedName>
</protein>
<comment type="similarity">
    <text evidence="1">Belongs to the phosphatase 2A regulatory subunit B56 family.</text>
</comment>
<accession>A0A2S2Q0Z5</accession>
<evidence type="ECO:0000256" key="1">
    <source>
        <dbReference type="ARBA" id="ARBA00009745"/>
    </source>
</evidence>
<dbReference type="SUPFAM" id="SSF48371">
    <property type="entry name" value="ARM repeat"/>
    <property type="match status" value="1"/>
</dbReference>
<sequence>MISDYGVRCPADYSADVYGFVTEMFAANVFRPLPPSSYADTDEEVAAGRGGIGTAVVVGEPTADEVLEATQTVLVYQVFRAFVDRVMFDADRAQPYLNRRFVNGLVHRLNSGDADERLTVRDIAERVWTTCPAARSTMFRAAADELADFAYGYVPRHNGVNELLDFFAVTAGTAGHAAVPKVTYNAARHRSPSPATVFGRTDLDRCGALPTNSVHG</sequence>
<dbReference type="GO" id="GO:0007165">
    <property type="term" value="P:signal transduction"/>
    <property type="evidence" value="ECO:0007669"/>
    <property type="project" value="InterPro"/>
</dbReference>
<dbReference type="Pfam" id="PF01603">
    <property type="entry name" value="B56"/>
    <property type="match status" value="1"/>
</dbReference>
<dbReference type="PANTHER" id="PTHR10257">
    <property type="entry name" value="SERINE/THREONINE PROTEIN PHOSPHATASE 2A PP2A REGULATORY SUBUNIT B"/>
    <property type="match status" value="1"/>
</dbReference>
<proteinExistence type="inferred from homology"/>
<dbReference type="AlphaFoldDB" id="A0A2S2Q0Z5"/>
<dbReference type="GO" id="GO:0000159">
    <property type="term" value="C:protein phosphatase type 2A complex"/>
    <property type="evidence" value="ECO:0007669"/>
    <property type="project" value="InterPro"/>
</dbReference>